<dbReference type="Proteomes" id="UP001634007">
    <property type="component" value="Unassembled WGS sequence"/>
</dbReference>
<gene>
    <name evidence="11" type="ORF">ACJRO7_008510</name>
</gene>
<evidence type="ECO:0000313" key="12">
    <source>
        <dbReference type="Proteomes" id="UP001634007"/>
    </source>
</evidence>
<keyword evidence="7" id="KW-1015">Disulfide bond</keyword>
<dbReference type="GO" id="GO:0004185">
    <property type="term" value="F:serine-type carboxypeptidase activity"/>
    <property type="evidence" value="ECO:0007669"/>
    <property type="project" value="UniProtKB-UniRule"/>
</dbReference>
<dbReference type="FunFam" id="3.40.50.11320:FF:000002">
    <property type="entry name" value="Carboxypeptidase"/>
    <property type="match status" value="1"/>
</dbReference>
<dbReference type="FunFam" id="3.40.50.12670:FF:000002">
    <property type="entry name" value="Carboxypeptidase"/>
    <property type="match status" value="1"/>
</dbReference>
<dbReference type="PANTHER" id="PTHR11802">
    <property type="entry name" value="SERINE PROTEASE FAMILY S10 SERINE CARBOXYPEPTIDASE"/>
    <property type="match status" value="1"/>
</dbReference>
<evidence type="ECO:0000256" key="2">
    <source>
        <dbReference type="ARBA" id="ARBA00009431"/>
    </source>
</evidence>
<dbReference type="InterPro" id="IPR018202">
    <property type="entry name" value="Ser_caboxypep_ser_AS"/>
</dbReference>
<name>A0ABD3IS13_EUCGL</name>
<evidence type="ECO:0000256" key="8">
    <source>
        <dbReference type="ARBA" id="ARBA00023180"/>
    </source>
</evidence>
<evidence type="ECO:0000256" key="10">
    <source>
        <dbReference type="RuleBase" id="RU361156"/>
    </source>
</evidence>
<evidence type="ECO:0000256" key="1">
    <source>
        <dbReference type="ARBA" id="ARBA00004613"/>
    </source>
</evidence>
<dbReference type="EMBL" id="JBJKBG010000011">
    <property type="protein sequence ID" value="KAL3716944.1"/>
    <property type="molecule type" value="Genomic_DNA"/>
</dbReference>
<organism evidence="11 12">
    <name type="scientific">Eucalyptus globulus</name>
    <name type="common">Tasmanian blue gum</name>
    <dbReference type="NCBI Taxonomy" id="34317"/>
    <lineage>
        <taxon>Eukaryota</taxon>
        <taxon>Viridiplantae</taxon>
        <taxon>Streptophyta</taxon>
        <taxon>Embryophyta</taxon>
        <taxon>Tracheophyta</taxon>
        <taxon>Spermatophyta</taxon>
        <taxon>Magnoliopsida</taxon>
        <taxon>eudicotyledons</taxon>
        <taxon>Gunneridae</taxon>
        <taxon>Pentapetalae</taxon>
        <taxon>rosids</taxon>
        <taxon>malvids</taxon>
        <taxon>Myrtales</taxon>
        <taxon>Myrtaceae</taxon>
        <taxon>Myrtoideae</taxon>
        <taxon>Eucalypteae</taxon>
        <taxon>Eucalyptus</taxon>
    </lineage>
</organism>
<evidence type="ECO:0000256" key="6">
    <source>
        <dbReference type="ARBA" id="ARBA00022729"/>
    </source>
</evidence>
<evidence type="ECO:0000256" key="3">
    <source>
        <dbReference type="ARBA" id="ARBA00022525"/>
    </source>
</evidence>
<dbReference type="GO" id="GO:0005576">
    <property type="term" value="C:extracellular region"/>
    <property type="evidence" value="ECO:0007669"/>
    <property type="project" value="UniProtKB-SubCell"/>
</dbReference>
<comment type="caution">
    <text evidence="11">The sequence shown here is derived from an EMBL/GenBank/DDBJ whole genome shotgun (WGS) entry which is preliminary data.</text>
</comment>
<evidence type="ECO:0000256" key="9">
    <source>
        <dbReference type="ARBA" id="ARBA00037399"/>
    </source>
</evidence>
<dbReference type="Pfam" id="PF00450">
    <property type="entry name" value="Peptidase_S10"/>
    <property type="match status" value="1"/>
</dbReference>
<evidence type="ECO:0000256" key="7">
    <source>
        <dbReference type="ARBA" id="ARBA00023157"/>
    </source>
</evidence>
<keyword evidence="8" id="KW-0325">Glycoprotein</keyword>
<keyword evidence="5 10" id="KW-0645">Protease</keyword>
<dbReference type="InterPro" id="IPR029058">
    <property type="entry name" value="AB_hydrolase_fold"/>
</dbReference>
<keyword evidence="4 10" id="KW-0121">Carboxypeptidase</keyword>
<reference evidence="11 12" key="1">
    <citation type="submission" date="2024-11" db="EMBL/GenBank/DDBJ databases">
        <title>Chromosome-level genome assembly of Eucalyptus globulus Labill. provides insights into its genome evolution.</title>
        <authorList>
            <person name="Li X."/>
        </authorList>
    </citation>
    <scope>NUCLEOTIDE SEQUENCE [LARGE SCALE GENOMIC DNA]</scope>
    <source>
        <strain evidence="11">CL2024</strain>
        <tissue evidence="11">Fresh tender leaves</tissue>
    </source>
</reference>
<dbReference type="Gene3D" id="3.40.50.1820">
    <property type="entry name" value="alpha/beta hydrolase"/>
    <property type="match status" value="1"/>
</dbReference>
<dbReference type="PANTHER" id="PTHR11802:SF132">
    <property type="entry name" value="SERINE CARBOXYPEPTIDASE-LIKE 36-RELATED"/>
    <property type="match status" value="1"/>
</dbReference>
<feature type="chain" id="PRO_5044531289" description="Carboxypeptidase" evidence="10">
    <location>
        <begin position="23"/>
        <end position="436"/>
    </location>
</feature>
<keyword evidence="6 10" id="KW-0732">Signal</keyword>
<dbReference type="EC" id="3.4.16.-" evidence="10"/>
<dbReference type="GO" id="GO:0006508">
    <property type="term" value="P:proteolysis"/>
    <property type="evidence" value="ECO:0007669"/>
    <property type="project" value="UniProtKB-KW"/>
</dbReference>
<comment type="subcellular location">
    <subcellularLocation>
        <location evidence="1">Secreted</location>
    </subcellularLocation>
</comment>
<dbReference type="InterPro" id="IPR001563">
    <property type="entry name" value="Peptidase_S10"/>
</dbReference>
<dbReference type="PROSITE" id="PS00131">
    <property type="entry name" value="CARBOXYPEPT_SER_SER"/>
    <property type="match status" value="1"/>
</dbReference>
<dbReference type="FunFam" id="3.40.50.1820:FF:000211">
    <property type="entry name" value="Carboxypeptidase"/>
    <property type="match status" value="1"/>
</dbReference>
<proteinExistence type="inferred from homology"/>
<keyword evidence="12" id="KW-1185">Reference proteome</keyword>
<dbReference type="AlphaFoldDB" id="A0ABD3IS13"/>
<dbReference type="SUPFAM" id="SSF53474">
    <property type="entry name" value="alpha/beta-Hydrolases"/>
    <property type="match status" value="1"/>
</dbReference>
<accession>A0ABD3IS13</accession>
<evidence type="ECO:0000256" key="5">
    <source>
        <dbReference type="ARBA" id="ARBA00022670"/>
    </source>
</evidence>
<dbReference type="PRINTS" id="PR00724">
    <property type="entry name" value="CRBOXYPTASEC"/>
</dbReference>
<evidence type="ECO:0000256" key="4">
    <source>
        <dbReference type="ARBA" id="ARBA00022645"/>
    </source>
</evidence>
<feature type="signal peptide" evidence="10">
    <location>
        <begin position="1"/>
        <end position="22"/>
    </location>
</feature>
<comment type="function">
    <text evidence="9">Probable carboxypeptidase.</text>
</comment>
<sequence>MDSTMLLFLSVLVLMLLAMAIAVDEEASNDRIAKLPGQPELDVAQFSGYVSVNREASLFYWLVEAAGDREKKPLVLWLNGGPGCSSIGYGAMQELGQFQVSLDGETLITNPYSWNQEANLLFLDSPAGVGFSFSADNFTRYGDHSTAHESYTFLKRWFKRFPWYKGRAFYIAGESYAGHYIPSLAEVILKKNSRKKNPVINLQGILMGNPNLDRASELKGRALYWWSHGLISDDTFQGLTSPLCSSPKTYRAKACEPYFRTYLQEEAGNVNLFNVLLTACETEEVSKFCLDGITSKYLNRKDVQQAFHANPTAWTLCSSPIQHNYSLPAKGKSMLPTLKLLIRSDLQIWIYSGDADSTIPFIATRTAISKLHLEMNAKWYPWGHKNTISGWSEIYEGMTFATIRGCGHDVPMYAPAQALDMFKHFLARRPLPKYTK</sequence>
<comment type="similarity">
    <text evidence="2 10">Belongs to the peptidase S10 family.</text>
</comment>
<evidence type="ECO:0000313" key="11">
    <source>
        <dbReference type="EMBL" id="KAL3716944.1"/>
    </source>
</evidence>
<keyword evidence="3" id="KW-0964">Secreted</keyword>
<keyword evidence="10" id="KW-0378">Hydrolase</keyword>
<protein>
    <recommendedName>
        <fullName evidence="10">Carboxypeptidase</fullName>
        <ecNumber evidence="10">3.4.16.-</ecNumber>
    </recommendedName>
</protein>